<reference evidence="4 5" key="1">
    <citation type="journal article" date="2012" name="J. Bacteriol.">
        <title>Genome Sequence of Gallaecimonas xiamenensis Type Strain 3-C-1.</title>
        <authorList>
            <person name="Lai Q."/>
            <person name="Wang L."/>
            <person name="Wang W."/>
            <person name="Shao Z."/>
        </authorList>
    </citation>
    <scope>NUCLEOTIDE SEQUENCE [LARGE SCALE GENOMIC DNA]</scope>
    <source>
        <strain evidence="4 5">3-C-1</strain>
    </source>
</reference>
<dbReference type="eggNOG" id="COG0845">
    <property type="taxonomic scope" value="Bacteria"/>
</dbReference>
<comment type="similarity">
    <text evidence="1">Belongs to the membrane fusion protein (MFP) (TC 8.A.1) family.</text>
</comment>
<dbReference type="GO" id="GO:1990281">
    <property type="term" value="C:efflux pump complex"/>
    <property type="evidence" value="ECO:0007669"/>
    <property type="project" value="TreeGrafter"/>
</dbReference>
<dbReference type="PANTHER" id="PTHR30469:SF18">
    <property type="entry name" value="RESISTANCE-NODULATION-CELL DIVISION (RND) EFFLUX MEMBRANE FUSION PROTEIN-RELATED"/>
    <property type="match status" value="1"/>
</dbReference>
<dbReference type="Gene3D" id="2.40.30.170">
    <property type="match status" value="1"/>
</dbReference>
<dbReference type="AlphaFoldDB" id="K2JNR9"/>
<evidence type="ECO:0000313" key="5">
    <source>
        <dbReference type="Proteomes" id="UP000006755"/>
    </source>
</evidence>
<dbReference type="Pfam" id="PF25876">
    <property type="entry name" value="HH_MFP_RND"/>
    <property type="match status" value="1"/>
</dbReference>
<dbReference type="PANTHER" id="PTHR30469">
    <property type="entry name" value="MULTIDRUG RESISTANCE PROTEIN MDTA"/>
    <property type="match status" value="1"/>
</dbReference>
<dbReference type="InterPro" id="IPR058624">
    <property type="entry name" value="MdtA-like_HH"/>
</dbReference>
<evidence type="ECO:0000256" key="1">
    <source>
        <dbReference type="ARBA" id="ARBA00009477"/>
    </source>
</evidence>
<keyword evidence="2" id="KW-0732">Signal</keyword>
<dbReference type="GO" id="GO:0015562">
    <property type="term" value="F:efflux transmembrane transporter activity"/>
    <property type="evidence" value="ECO:0007669"/>
    <property type="project" value="TreeGrafter"/>
</dbReference>
<gene>
    <name evidence="4" type="ORF">B3C1_04470</name>
</gene>
<sequence>MTRLLALVLLAWPALAAPLTLKTQTLADTLALEGLVEASNSATVSAQTSGRVAQVLVDVGDQVPAGAVILRIHALEQSQALDRAKASLAASQAALTQARQEWQRVSSLVAQKLLPQAELDKARASLDSASAGAKAAKAAVATADEQLAYTEIKAPYSGVVSARLVEPGELVLPGTPLMSGFDPASLRLHLDLPASLASAARQYQWARVAGQAPDKLLFFPTADGQSGTVRLRLQLGPAFAAMPGQWLKVVVKVGEHQGLLVPKRLVKRQGELQLVRMAGGSWRAVRLGAALGDQLEVLSGLGAGEELADD</sequence>
<dbReference type="RefSeq" id="WP_008483203.1">
    <property type="nucleotide sequence ID" value="NZ_AMRI01000005.1"/>
</dbReference>
<feature type="signal peptide" evidence="2">
    <location>
        <begin position="1"/>
        <end position="16"/>
    </location>
</feature>
<dbReference type="InterPro" id="IPR006143">
    <property type="entry name" value="RND_pump_MFP"/>
</dbReference>
<dbReference type="Proteomes" id="UP000006755">
    <property type="component" value="Unassembled WGS sequence"/>
</dbReference>
<proteinExistence type="inferred from homology"/>
<name>K2JNR9_9GAMM</name>
<dbReference type="SUPFAM" id="SSF111369">
    <property type="entry name" value="HlyD-like secretion proteins"/>
    <property type="match status" value="1"/>
</dbReference>
<evidence type="ECO:0000313" key="4">
    <source>
        <dbReference type="EMBL" id="EKE76132.1"/>
    </source>
</evidence>
<dbReference type="STRING" id="745411.B3C1_04470"/>
<keyword evidence="5" id="KW-1185">Reference proteome</keyword>
<evidence type="ECO:0000256" key="2">
    <source>
        <dbReference type="SAM" id="SignalP"/>
    </source>
</evidence>
<comment type="caution">
    <text evidence="4">The sequence shown here is derived from an EMBL/GenBank/DDBJ whole genome shotgun (WGS) entry which is preliminary data.</text>
</comment>
<dbReference type="EMBL" id="AMRI01000005">
    <property type="protein sequence ID" value="EKE76132.1"/>
    <property type="molecule type" value="Genomic_DNA"/>
</dbReference>
<protein>
    <submittedName>
        <fullName evidence="4">RND family efflux transporter MFP subunit</fullName>
    </submittedName>
</protein>
<organism evidence="4 5">
    <name type="scientific">Gallaecimonas xiamenensis 3-C-1</name>
    <dbReference type="NCBI Taxonomy" id="745411"/>
    <lineage>
        <taxon>Bacteria</taxon>
        <taxon>Pseudomonadati</taxon>
        <taxon>Pseudomonadota</taxon>
        <taxon>Gammaproteobacteria</taxon>
        <taxon>Enterobacterales</taxon>
        <taxon>Gallaecimonadaceae</taxon>
        <taxon>Gallaecimonas</taxon>
    </lineage>
</organism>
<dbReference type="Gene3D" id="1.10.287.470">
    <property type="entry name" value="Helix hairpin bin"/>
    <property type="match status" value="1"/>
</dbReference>
<feature type="chain" id="PRO_5003859351" evidence="2">
    <location>
        <begin position="17"/>
        <end position="310"/>
    </location>
</feature>
<accession>K2JNR9</accession>
<dbReference type="Gene3D" id="2.40.420.20">
    <property type="match status" value="1"/>
</dbReference>
<feature type="domain" description="Multidrug resistance protein MdtA-like alpha-helical hairpin" evidence="3">
    <location>
        <begin position="81"/>
        <end position="150"/>
    </location>
</feature>
<evidence type="ECO:0000259" key="3">
    <source>
        <dbReference type="Pfam" id="PF25876"/>
    </source>
</evidence>
<dbReference type="OrthoDB" id="5730196at2"/>
<dbReference type="NCBIfam" id="TIGR01730">
    <property type="entry name" value="RND_mfp"/>
    <property type="match status" value="1"/>
</dbReference>
<dbReference type="Gene3D" id="2.40.50.100">
    <property type="match status" value="1"/>
</dbReference>